<dbReference type="AlphaFoldDB" id="A0A1S1R1Y3"/>
<reference evidence="2" key="1">
    <citation type="submission" date="2016-07" db="EMBL/GenBank/DDBJ databases">
        <title>Frankia sp. NRRL B-16219 Genome sequencing.</title>
        <authorList>
            <person name="Ghodhbane-Gtari F."/>
            <person name="Swanson E."/>
            <person name="Gueddou A."/>
            <person name="Louati M."/>
            <person name="Nouioui I."/>
            <person name="Hezbri K."/>
            <person name="Abebe-Akele F."/>
            <person name="Simpson S."/>
            <person name="Morris K."/>
            <person name="Thomas K."/>
            <person name="Gtari M."/>
            <person name="Tisa L.S."/>
        </authorList>
    </citation>
    <scope>NUCLEOTIDE SEQUENCE [LARGE SCALE GENOMIC DNA]</scope>
    <source>
        <strain evidence="2">NRRL B-16219</strain>
    </source>
</reference>
<organism evidence="1 2">
    <name type="scientific">Parafrankia soli</name>
    <dbReference type="NCBI Taxonomy" id="2599596"/>
    <lineage>
        <taxon>Bacteria</taxon>
        <taxon>Bacillati</taxon>
        <taxon>Actinomycetota</taxon>
        <taxon>Actinomycetes</taxon>
        <taxon>Frankiales</taxon>
        <taxon>Frankiaceae</taxon>
        <taxon>Parafrankia</taxon>
    </lineage>
</organism>
<accession>A0A1S1R1Y3</accession>
<evidence type="ECO:0008006" key="3">
    <source>
        <dbReference type="Google" id="ProtNLM"/>
    </source>
</evidence>
<proteinExistence type="predicted"/>
<protein>
    <recommendedName>
        <fullName evidence="3">Methyltransferase type 11 domain-containing protein</fullName>
    </recommendedName>
</protein>
<dbReference type="Proteomes" id="UP000179769">
    <property type="component" value="Unassembled WGS sequence"/>
</dbReference>
<dbReference type="SUPFAM" id="SSF53335">
    <property type="entry name" value="S-adenosyl-L-methionine-dependent methyltransferases"/>
    <property type="match status" value="1"/>
</dbReference>
<comment type="caution">
    <text evidence="1">The sequence shown here is derived from an EMBL/GenBank/DDBJ whole genome shotgun (WGS) entry which is preliminary data.</text>
</comment>
<dbReference type="Gene3D" id="3.40.50.150">
    <property type="entry name" value="Vaccinia Virus protein VP39"/>
    <property type="match status" value="1"/>
</dbReference>
<sequence length="68" mass="7396">MFAEFRRVLAPGGHLLLAFQVGDEPMRLTEAFGQAISLDFHRRRPERVAGLLAVADLPVRAVPARAGG</sequence>
<gene>
    <name evidence="1" type="ORF">BBK14_13770</name>
</gene>
<evidence type="ECO:0000313" key="2">
    <source>
        <dbReference type="Proteomes" id="UP000179769"/>
    </source>
</evidence>
<keyword evidence="2" id="KW-1185">Reference proteome</keyword>
<dbReference type="InterPro" id="IPR029063">
    <property type="entry name" value="SAM-dependent_MTases_sf"/>
</dbReference>
<evidence type="ECO:0000313" key="1">
    <source>
        <dbReference type="EMBL" id="OHV39731.1"/>
    </source>
</evidence>
<name>A0A1S1R1Y3_9ACTN</name>
<dbReference type="EMBL" id="MAXA01000091">
    <property type="protein sequence ID" value="OHV39731.1"/>
    <property type="molecule type" value="Genomic_DNA"/>
</dbReference>